<dbReference type="EMBL" id="CM042886">
    <property type="protein sequence ID" value="KAI4343062.1"/>
    <property type="molecule type" value="Genomic_DNA"/>
</dbReference>
<protein>
    <submittedName>
        <fullName evidence="1">Uncharacterized protein</fullName>
    </submittedName>
</protein>
<reference evidence="2" key="1">
    <citation type="journal article" date="2023" name="Front. Plant Sci.">
        <title>Chromosomal-level genome assembly of Melastoma candidum provides insights into trichome evolution.</title>
        <authorList>
            <person name="Zhong Y."/>
            <person name="Wu W."/>
            <person name="Sun C."/>
            <person name="Zou P."/>
            <person name="Liu Y."/>
            <person name="Dai S."/>
            <person name="Zhou R."/>
        </authorList>
    </citation>
    <scope>NUCLEOTIDE SEQUENCE [LARGE SCALE GENOMIC DNA]</scope>
</reference>
<accession>A0ACB9P2B7</accession>
<dbReference type="Proteomes" id="UP001057402">
    <property type="component" value="Chromosome 7"/>
</dbReference>
<comment type="caution">
    <text evidence="1">The sequence shown here is derived from an EMBL/GenBank/DDBJ whole genome shotgun (WGS) entry which is preliminary data.</text>
</comment>
<organism evidence="1 2">
    <name type="scientific">Melastoma candidum</name>
    <dbReference type="NCBI Taxonomy" id="119954"/>
    <lineage>
        <taxon>Eukaryota</taxon>
        <taxon>Viridiplantae</taxon>
        <taxon>Streptophyta</taxon>
        <taxon>Embryophyta</taxon>
        <taxon>Tracheophyta</taxon>
        <taxon>Spermatophyta</taxon>
        <taxon>Magnoliopsida</taxon>
        <taxon>eudicotyledons</taxon>
        <taxon>Gunneridae</taxon>
        <taxon>Pentapetalae</taxon>
        <taxon>rosids</taxon>
        <taxon>malvids</taxon>
        <taxon>Myrtales</taxon>
        <taxon>Melastomataceae</taxon>
        <taxon>Melastomatoideae</taxon>
        <taxon>Melastomateae</taxon>
        <taxon>Melastoma</taxon>
    </lineage>
</organism>
<evidence type="ECO:0000313" key="2">
    <source>
        <dbReference type="Proteomes" id="UP001057402"/>
    </source>
</evidence>
<evidence type="ECO:0000313" key="1">
    <source>
        <dbReference type="EMBL" id="KAI4343062.1"/>
    </source>
</evidence>
<name>A0ACB9P2B7_9MYRT</name>
<sequence>MPSAIHRSLTLFGSLAASSSKWMIFSMNRGSSSPARAWSREILNWQLSEISWSANLLEFSLTFEHGEHR</sequence>
<gene>
    <name evidence="1" type="ORF">MLD38_027607</name>
</gene>
<proteinExistence type="predicted"/>
<keyword evidence="2" id="KW-1185">Reference proteome</keyword>